<sequence>MKKNSRQPRIIEPIHEEDEDTIITGNKTSQAPVTFIKKLTKVEEYRLRLDKVKTSLLQYDENDPVMDFLANYMQEALTDLFDCFISEISNMKRSIQYDLKTKTDDIKTLRFIPNPIQGPSIQGILATKLPVEILEEFQKFDNSLDVLLTARSDHDQQLCKEKKNSLISYFTRICSSSEDHKKNIQVMVPAVMKRSVQLVYSGAGRSINGTSKLSFNSTQTFNCMTEFLHAKYPGVAMKILSITSDYLSGAKDREEGYKQRKKVTA</sequence>
<gene>
    <name evidence="1" type="ORF">HCN44_004800</name>
</gene>
<evidence type="ECO:0000313" key="1">
    <source>
        <dbReference type="EMBL" id="KAF7987984.1"/>
    </source>
</evidence>
<keyword evidence="2" id="KW-1185">Reference proteome</keyword>
<name>A0A834XMF2_APHGI</name>
<comment type="caution">
    <text evidence="1">The sequence shown here is derived from an EMBL/GenBank/DDBJ whole genome shotgun (WGS) entry which is preliminary data.</text>
</comment>
<dbReference type="AlphaFoldDB" id="A0A834XMF2"/>
<protein>
    <submittedName>
        <fullName evidence="1">Uncharacterized protein</fullName>
    </submittedName>
</protein>
<evidence type="ECO:0000313" key="2">
    <source>
        <dbReference type="Proteomes" id="UP000639338"/>
    </source>
</evidence>
<dbReference type="Proteomes" id="UP000639338">
    <property type="component" value="Unassembled WGS sequence"/>
</dbReference>
<dbReference type="EMBL" id="JACMRX010000006">
    <property type="protein sequence ID" value="KAF7987984.1"/>
    <property type="molecule type" value="Genomic_DNA"/>
</dbReference>
<proteinExistence type="predicted"/>
<reference evidence="1 2" key="1">
    <citation type="submission" date="2020-08" db="EMBL/GenBank/DDBJ databases">
        <title>Aphidius gifuensis genome sequencing and assembly.</title>
        <authorList>
            <person name="Du Z."/>
        </authorList>
    </citation>
    <scope>NUCLEOTIDE SEQUENCE [LARGE SCALE GENOMIC DNA]</scope>
    <source>
        <strain evidence="1">YNYX2018</strain>
        <tissue evidence="1">Adults</tissue>
    </source>
</reference>
<accession>A0A834XMF2</accession>
<organism evidence="1 2">
    <name type="scientific">Aphidius gifuensis</name>
    <name type="common">Parasitoid wasp</name>
    <dbReference type="NCBI Taxonomy" id="684658"/>
    <lineage>
        <taxon>Eukaryota</taxon>
        <taxon>Metazoa</taxon>
        <taxon>Ecdysozoa</taxon>
        <taxon>Arthropoda</taxon>
        <taxon>Hexapoda</taxon>
        <taxon>Insecta</taxon>
        <taxon>Pterygota</taxon>
        <taxon>Neoptera</taxon>
        <taxon>Endopterygota</taxon>
        <taxon>Hymenoptera</taxon>
        <taxon>Apocrita</taxon>
        <taxon>Ichneumonoidea</taxon>
        <taxon>Braconidae</taxon>
        <taxon>Aphidiinae</taxon>
        <taxon>Aphidius</taxon>
    </lineage>
</organism>